<evidence type="ECO:0000256" key="4">
    <source>
        <dbReference type="ARBA" id="ARBA00022840"/>
    </source>
</evidence>
<evidence type="ECO:0000256" key="1">
    <source>
        <dbReference type="ARBA" id="ARBA00022679"/>
    </source>
</evidence>
<accession>A0A1H3D5F9</accession>
<keyword evidence="4 5" id="KW-0067">ATP-binding</keyword>
<keyword evidence="9" id="KW-1185">Reference proteome</keyword>
<evidence type="ECO:0000256" key="5">
    <source>
        <dbReference type="HAMAP-Rule" id="MF_00602"/>
    </source>
</evidence>
<dbReference type="InterPro" id="IPR022414">
    <property type="entry name" value="ATP-guanido_PTrfase_cat"/>
</dbReference>
<dbReference type="OrthoDB" id="9791353at2"/>
<evidence type="ECO:0000256" key="3">
    <source>
        <dbReference type="ARBA" id="ARBA00022777"/>
    </source>
</evidence>
<evidence type="ECO:0000256" key="6">
    <source>
        <dbReference type="PROSITE-ProRule" id="PRU00843"/>
    </source>
</evidence>
<dbReference type="HAMAP" id="MF_00602">
    <property type="entry name" value="Prot_Arg_kinase"/>
    <property type="match status" value="1"/>
</dbReference>
<dbReference type="Gene3D" id="3.30.590.10">
    <property type="entry name" value="Glutamine synthetase/guanido kinase, catalytic domain"/>
    <property type="match status" value="1"/>
</dbReference>
<keyword evidence="2 5" id="KW-0547">Nucleotide-binding</keyword>
<dbReference type="GO" id="GO:0005524">
    <property type="term" value="F:ATP binding"/>
    <property type="evidence" value="ECO:0007669"/>
    <property type="project" value="UniProtKB-UniRule"/>
</dbReference>
<dbReference type="InterPro" id="IPR000749">
    <property type="entry name" value="ATP-guanido_PTrfase"/>
</dbReference>
<dbReference type="EMBL" id="FNNG01000014">
    <property type="protein sequence ID" value="SDX61358.1"/>
    <property type="molecule type" value="Genomic_DNA"/>
</dbReference>
<dbReference type="PANTHER" id="PTHR11547">
    <property type="entry name" value="ARGININE OR CREATINE KINASE"/>
    <property type="match status" value="1"/>
</dbReference>
<keyword evidence="1 5" id="KW-0808">Transferase</keyword>
<dbReference type="Pfam" id="PF00217">
    <property type="entry name" value="ATP-gua_Ptrans"/>
    <property type="match status" value="1"/>
</dbReference>
<reference evidence="8 9" key="1">
    <citation type="submission" date="2016-10" db="EMBL/GenBank/DDBJ databases">
        <authorList>
            <person name="de Groot N.N."/>
        </authorList>
    </citation>
    <scope>NUCLEOTIDE SEQUENCE [LARGE SCALE GENOMIC DNA]</scope>
    <source>
        <strain evidence="8 9">DSM 23310</strain>
    </source>
</reference>
<dbReference type="GO" id="GO:0046314">
    <property type="term" value="P:phosphocreatine biosynthetic process"/>
    <property type="evidence" value="ECO:0007669"/>
    <property type="project" value="InterPro"/>
</dbReference>
<dbReference type="AlphaFoldDB" id="A0A1H3D5F9"/>
<evidence type="ECO:0000313" key="9">
    <source>
        <dbReference type="Proteomes" id="UP000198828"/>
    </source>
</evidence>
<comment type="function">
    <text evidence="5">Catalyzes the specific phosphorylation of arginine residues in proteins.</text>
</comment>
<dbReference type="NCBIfam" id="NF002194">
    <property type="entry name" value="PRK01059.1-4"/>
    <property type="match status" value="1"/>
</dbReference>
<organism evidence="8 9">
    <name type="scientific">Tepidimicrobium xylanilyticum</name>
    <dbReference type="NCBI Taxonomy" id="1123352"/>
    <lineage>
        <taxon>Bacteria</taxon>
        <taxon>Bacillati</taxon>
        <taxon>Bacillota</taxon>
        <taxon>Tissierellia</taxon>
        <taxon>Tissierellales</taxon>
        <taxon>Tepidimicrobiaceae</taxon>
        <taxon>Tepidimicrobium</taxon>
    </lineage>
</organism>
<dbReference type="GO" id="GO:0004111">
    <property type="term" value="F:creatine kinase activity"/>
    <property type="evidence" value="ECO:0007669"/>
    <property type="project" value="InterPro"/>
</dbReference>
<dbReference type="PROSITE" id="PS51510">
    <property type="entry name" value="PHOSPHAGEN_KINASE_C"/>
    <property type="match status" value="1"/>
</dbReference>
<protein>
    <recommendedName>
        <fullName evidence="5">Protein-arginine kinase</fullName>
        <ecNumber evidence="5">2.7.14.1</ecNumber>
    </recommendedName>
</protein>
<feature type="binding site" evidence="5 6">
    <location>
        <position position="80"/>
    </location>
    <ligand>
        <name>ATP</name>
        <dbReference type="ChEBI" id="CHEBI:30616"/>
    </ligand>
</feature>
<name>A0A1H3D5F9_9FIRM</name>
<feature type="binding site" evidence="5 6">
    <location>
        <position position="114"/>
    </location>
    <ligand>
        <name>ATP</name>
        <dbReference type="ChEBI" id="CHEBI:30616"/>
    </ligand>
</feature>
<evidence type="ECO:0000259" key="7">
    <source>
        <dbReference type="PROSITE" id="PS51510"/>
    </source>
</evidence>
<dbReference type="SUPFAM" id="SSF55931">
    <property type="entry name" value="Glutamine synthetase/guanido kinase"/>
    <property type="match status" value="1"/>
</dbReference>
<dbReference type="PANTHER" id="PTHR11547:SF38">
    <property type="entry name" value="ARGININE KINASE 1-RELATED"/>
    <property type="match status" value="1"/>
</dbReference>
<comment type="caution">
    <text evidence="5">Lacks conserved residue(s) required for the propagation of feature annotation.</text>
</comment>
<comment type="catalytic activity">
    <reaction evidence="5">
        <text>L-arginyl-[protein] + ATP = N(omega)-phospho-L-arginyl-[protein] + ADP + H(+)</text>
        <dbReference type="Rhea" id="RHEA:43384"/>
        <dbReference type="Rhea" id="RHEA-COMP:10532"/>
        <dbReference type="Rhea" id="RHEA-COMP:10533"/>
        <dbReference type="ChEBI" id="CHEBI:15378"/>
        <dbReference type="ChEBI" id="CHEBI:29965"/>
        <dbReference type="ChEBI" id="CHEBI:30616"/>
        <dbReference type="ChEBI" id="CHEBI:83226"/>
        <dbReference type="ChEBI" id="CHEBI:456216"/>
        <dbReference type="EC" id="2.7.14.1"/>
    </reaction>
</comment>
<feature type="binding site" evidence="5 6">
    <location>
        <begin position="17"/>
        <end position="21"/>
    </location>
    <ligand>
        <name>ATP</name>
        <dbReference type="ChEBI" id="CHEBI:30616"/>
    </ligand>
</feature>
<feature type="binding site" evidence="5 6">
    <location>
        <begin position="165"/>
        <end position="169"/>
    </location>
    <ligand>
        <name>ATP</name>
        <dbReference type="ChEBI" id="CHEBI:30616"/>
    </ligand>
</feature>
<evidence type="ECO:0000313" key="8">
    <source>
        <dbReference type="EMBL" id="SDX61358.1"/>
    </source>
</evidence>
<dbReference type="RefSeq" id="WP_093754388.1">
    <property type="nucleotide sequence ID" value="NZ_BSYN01000011.1"/>
</dbReference>
<feature type="binding site" evidence="5 6">
    <location>
        <begin position="196"/>
        <end position="201"/>
    </location>
    <ligand>
        <name>ATP</name>
        <dbReference type="ChEBI" id="CHEBI:30616"/>
    </ligand>
</feature>
<evidence type="ECO:0000256" key="2">
    <source>
        <dbReference type="ARBA" id="ARBA00022741"/>
    </source>
</evidence>
<gene>
    <name evidence="5" type="primary">mcsB</name>
    <name evidence="8" type="ORF">SAMN05660923_02603</name>
</gene>
<dbReference type="Proteomes" id="UP000198828">
    <property type="component" value="Unassembled WGS sequence"/>
</dbReference>
<dbReference type="EC" id="2.7.14.1" evidence="5"/>
<feature type="domain" description="Phosphagen kinase C-terminal" evidence="7">
    <location>
        <begin position="14"/>
        <end position="243"/>
    </location>
</feature>
<dbReference type="GO" id="GO:0005615">
    <property type="term" value="C:extracellular space"/>
    <property type="evidence" value="ECO:0007669"/>
    <property type="project" value="TreeGrafter"/>
</dbReference>
<dbReference type="InterPro" id="IPR023660">
    <property type="entry name" value="Arg_Kinase"/>
</dbReference>
<keyword evidence="3 5" id="KW-0418">Kinase</keyword>
<dbReference type="GO" id="GO:1990424">
    <property type="term" value="F:protein arginine kinase activity"/>
    <property type="evidence" value="ECO:0007669"/>
    <property type="project" value="UniProtKB-EC"/>
</dbReference>
<proteinExistence type="inferred from homology"/>
<comment type="similarity">
    <text evidence="5 6">Belongs to the ATP:guanido phosphotransferase family.</text>
</comment>
<dbReference type="InterPro" id="IPR014746">
    <property type="entry name" value="Gln_synth/guanido_kin_cat_dom"/>
</dbReference>
<dbReference type="CDD" id="cd07930">
    <property type="entry name" value="bacterial_phosphagen_kinase"/>
    <property type="match status" value="1"/>
</dbReference>
<sequence length="338" mass="38989">MVKWVDGFACEDDVVVSTRIRLARNLKDYRFPQKMNMEESEKLTQDILNVMKDITGNMNYKFIRINNLTPIERVVYIEEHLISPGLIQRPDYSSFLLRDDENITIMINEEDHLRIQALLPGLNFGKAWQIISEVDDFLESFLDYAFHQEFGYLTACPTNTGTGLRASVMVHLPSLTATGHINNFINSLNKIGLAVRGIYGEGTETVGNLFQISNQMTLGQGEEEIIRILENIVNQILERERNARRNLIENRKYEVEDRVFRSLGILKHSRMISSKEAMGLLSNVRLGIEMGIIDDIELKKIDKLMITIQPAYIQNYASKELTENERNIVRASYIRERL</sequence>